<evidence type="ECO:0000313" key="3">
    <source>
        <dbReference type="Proteomes" id="UP001201812"/>
    </source>
</evidence>
<protein>
    <submittedName>
        <fullName evidence="2">Uncharacterized protein</fullName>
    </submittedName>
</protein>
<reference evidence="2" key="1">
    <citation type="submission" date="2022-01" db="EMBL/GenBank/DDBJ databases">
        <title>Genome Sequence Resource for Two Populations of Ditylenchus destructor, the Migratory Endoparasitic Phytonematode.</title>
        <authorList>
            <person name="Zhang H."/>
            <person name="Lin R."/>
            <person name="Xie B."/>
        </authorList>
    </citation>
    <scope>NUCLEOTIDE SEQUENCE</scope>
    <source>
        <strain evidence="2">BazhouSP</strain>
    </source>
</reference>
<comment type="caution">
    <text evidence="2">The sequence shown here is derived from an EMBL/GenBank/DDBJ whole genome shotgun (WGS) entry which is preliminary data.</text>
</comment>
<keyword evidence="3" id="KW-1185">Reference proteome</keyword>
<evidence type="ECO:0000313" key="2">
    <source>
        <dbReference type="EMBL" id="KAI1706526.1"/>
    </source>
</evidence>
<accession>A0AAD4R314</accession>
<evidence type="ECO:0000256" key="1">
    <source>
        <dbReference type="SAM" id="SignalP"/>
    </source>
</evidence>
<proteinExistence type="predicted"/>
<dbReference type="AlphaFoldDB" id="A0AAD4R314"/>
<gene>
    <name evidence="2" type="ORF">DdX_12986</name>
</gene>
<name>A0AAD4R314_9BILA</name>
<sequence length="109" mass="12330">MNERKRKWPLRAQHRYPGESKAARAKTLFAVLFLFAGHGLAALQPVGPGCGLPSWPGGHEFLRKRLPETEIQLSPSRGPLGIYLMSGETKRVRQRGSVFLIKLDRSEWH</sequence>
<organism evidence="2 3">
    <name type="scientific">Ditylenchus destructor</name>
    <dbReference type="NCBI Taxonomy" id="166010"/>
    <lineage>
        <taxon>Eukaryota</taxon>
        <taxon>Metazoa</taxon>
        <taxon>Ecdysozoa</taxon>
        <taxon>Nematoda</taxon>
        <taxon>Chromadorea</taxon>
        <taxon>Rhabditida</taxon>
        <taxon>Tylenchina</taxon>
        <taxon>Tylenchomorpha</taxon>
        <taxon>Sphaerularioidea</taxon>
        <taxon>Anguinidae</taxon>
        <taxon>Anguininae</taxon>
        <taxon>Ditylenchus</taxon>
    </lineage>
</organism>
<dbReference type="Proteomes" id="UP001201812">
    <property type="component" value="Unassembled WGS sequence"/>
</dbReference>
<dbReference type="EMBL" id="JAKKPZ010000047">
    <property type="protein sequence ID" value="KAI1706526.1"/>
    <property type="molecule type" value="Genomic_DNA"/>
</dbReference>
<feature type="signal peptide" evidence="1">
    <location>
        <begin position="1"/>
        <end position="41"/>
    </location>
</feature>
<feature type="chain" id="PRO_5042294372" evidence="1">
    <location>
        <begin position="42"/>
        <end position="109"/>
    </location>
</feature>
<keyword evidence="1" id="KW-0732">Signal</keyword>